<organism evidence="6 7">
    <name type="scientific">Mytilus coruscus</name>
    <name type="common">Sea mussel</name>
    <dbReference type="NCBI Taxonomy" id="42192"/>
    <lineage>
        <taxon>Eukaryota</taxon>
        <taxon>Metazoa</taxon>
        <taxon>Spiralia</taxon>
        <taxon>Lophotrochozoa</taxon>
        <taxon>Mollusca</taxon>
        <taxon>Bivalvia</taxon>
        <taxon>Autobranchia</taxon>
        <taxon>Pteriomorphia</taxon>
        <taxon>Mytilida</taxon>
        <taxon>Mytiloidea</taxon>
        <taxon>Mytilidae</taxon>
        <taxon>Mytilinae</taxon>
        <taxon>Mytilus</taxon>
    </lineage>
</organism>
<feature type="repeat" description="ANK" evidence="3">
    <location>
        <begin position="838"/>
        <end position="870"/>
    </location>
</feature>
<dbReference type="SMART" id="SM00248">
    <property type="entry name" value="ANK"/>
    <property type="match status" value="6"/>
</dbReference>
<feature type="repeat" description="ANK" evidence="3">
    <location>
        <begin position="769"/>
        <end position="801"/>
    </location>
</feature>
<sequence length="922" mass="104251">MIYVLNLLLCSFLSASGAPVHDCTGEQCRDIISVPLIDEMKATLKADLDVSKLNNVLQNYILEEVTKAIKISFDIQMEKAVDQIYSNVTRLMQSDIKTKLETLQEESFKGSTFVRWGRQSCDGTLSSLVYKGYMAGPTYNARGSGSNYLCLTSNPQAESFPADWVSLPGILSGMGWELTGTDRSKSLDHIDDKDVPCAVCLTKGKTTLMIPGRTSCYAEWTKEYTGFLVSARNHNDAVTTEYVCADDAPEFYGSNNYNQGLIHFVEVRCGSIPCSNFTTNTSWDNQIPPTSTETTIGDDVERIRHNRNDIVHNVNTNISDLELEKRFSFFIDIARRLEVYLNKLNREYVSKIENVKICCIDPETEQLYLRQLEDLVERETTMISNISAVSHGVDELRQQNQISKEIEEWKIKDNKFVPTRASAYVFNILNKKSSATLTGSPGIGKTFHARQIALNFQSEGYRIIMVLIPSDIRDFYTPGKQTVFLVDDICGKFIANQTQLDTWQQMLPKIEQKLADNCCKIIATCRLQVYRDDKISLLEPLKICECNLNSKEMCLTLSEKTKIKEKYLGNRNLDDIAQASDVFLLLCSLHWLPDKDGIDVSNLFKSPFEFYKNELDNLNRCGKQWLEGRVTDAQSQVLEDVFMACRLNTGTPKTELMDALDTLEGSLISIHIFRNATKKKNTARETGKHTGYSSKKKREWGTSGSYPIISACFEDYIDIVRWLLENAVGVNQCRDDGNTSLYMACYNGHKYIVSLLLKRNHSISVFNENRVTPLFIACEKGCTEIVEALLKCNADVNINMKDGEINLSPLLPATMMGHYNIMKKLLEKNPHVNSYDAYGSTPLLIACEKDNMEMVRLLISNNANVDMRTYTGASAITFASANGNIEITRFLLESKADVNVRIHRKEFIAFKAMIRPSKTLKY</sequence>
<evidence type="ECO:0000256" key="3">
    <source>
        <dbReference type="PROSITE-ProRule" id="PRU00023"/>
    </source>
</evidence>
<keyword evidence="2 3" id="KW-0040">ANK repeat</keyword>
<dbReference type="Pfam" id="PF20720">
    <property type="entry name" value="nSTAND3"/>
    <property type="match status" value="1"/>
</dbReference>
<reference evidence="6 7" key="1">
    <citation type="submission" date="2020-06" db="EMBL/GenBank/DDBJ databases">
        <authorList>
            <person name="Li R."/>
            <person name="Bekaert M."/>
        </authorList>
    </citation>
    <scope>NUCLEOTIDE SEQUENCE [LARGE SCALE GENOMIC DNA]</scope>
    <source>
        <strain evidence="7">wild</strain>
    </source>
</reference>
<feature type="signal peptide" evidence="4">
    <location>
        <begin position="1"/>
        <end position="17"/>
    </location>
</feature>
<protein>
    <recommendedName>
        <fullName evidence="5">Novel STAND NTPase 3 domain-containing protein</fullName>
    </recommendedName>
</protein>
<evidence type="ECO:0000256" key="1">
    <source>
        <dbReference type="ARBA" id="ARBA00022737"/>
    </source>
</evidence>
<evidence type="ECO:0000259" key="5">
    <source>
        <dbReference type="Pfam" id="PF20720"/>
    </source>
</evidence>
<feature type="domain" description="Novel STAND NTPase 3" evidence="5">
    <location>
        <begin position="416"/>
        <end position="568"/>
    </location>
</feature>
<dbReference type="SUPFAM" id="SSF48403">
    <property type="entry name" value="Ankyrin repeat"/>
    <property type="match status" value="1"/>
</dbReference>
<dbReference type="PANTHER" id="PTHR24198">
    <property type="entry name" value="ANKYRIN REPEAT AND PROTEIN KINASE DOMAIN-CONTAINING PROTEIN"/>
    <property type="match status" value="1"/>
</dbReference>
<dbReference type="Gene3D" id="1.25.40.20">
    <property type="entry name" value="Ankyrin repeat-containing domain"/>
    <property type="match status" value="1"/>
</dbReference>
<evidence type="ECO:0000256" key="4">
    <source>
        <dbReference type="SAM" id="SignalP"/>
    </source>
</evidence>
<dbReference type="PROSITE" id="PS50297">
    <property type="entry name" value="ANK_REP_REGION"/>
    <property type="match status" value="4"/>
</dbReference>
<dbReference type="CDD" id="cd01120">
    <property type="entry name" value="RecA-like_superfamily"/>
    <property type="match status" value="1"/>
</dbReference>
<feature type="repeat" description="ANK" evidence="3">
    <location>
        <begin position="871"/>
        <end position="903"/>
    </location>
</feature>
<dbReference type="SUPFAM" id="SSF52540">
    <property type="entry name" value="P-loop containing nucleoside triphosphate hydrolases"/>
    <property type="match status" value="2"/>
</dbReference>
<keyword evidence="4" id="KW-0732">Signal</keyword>
<evidence type="ECO:0000313" key="6">
    <source>
        <dbReference type="EMBL" id="CAC5416250.1"/>
    </source>
</evidence>
<dbReference type="Proteomes" id="UP000507470">
    <property type="component" value="Unassembled WGS sequence"/>
</dbReference>
<evidence type="ECO:0000313" key="7">
    <source>
        <dbReference type="Proteomes" id="UP000507470"/>
    </source>
</evidence>
<name>A0A6J8E769_MYTCO</name>
<feature type="chain" id="PRO_5026793705" description="Novel STAND NTPase 3 domain-containing protein" evidence="4">
    <location>
        <begin position="18"/>
        <end position="922"/>
    </location>
</feature>
<proteinExistence type="predicted"/>
<dbReference type="InterPro" id="IPR027417">
    <property type="entry name" value="P-loop_NTPase"/>
</dbReference>
<dbReference type="Pfam" id="PF12796">
    <property type="entry name" value="Ank_2"/>
    <property type="match status" value="2"/>
</dbReference>
<keyword evidence="1" id="KW-0677">Repeat</keyword>
<dbReference type="InterPro" id="IPR002110">
    <property type="entry name" value="Ankyrin_rpt"/>
</dbReference>
<dbReference type="EMBL" id="CACVKT020008613">
    <property type="protein sequence ID" value="CAC5416250.1"/>
    <property type="molecule type" value="Genomic_DNA"/>
</dbReference>
<dbReference type="PROSITE" id="PS50088">
    <property type="entry name" value="ANK_REPEAT"/>
    <property type="match status" value="4"/>
</dbReference>
<accession>A0A6J8E769</accession>
<dbReference type="AlphaFoldDB" id="A0A6J8E769"/>
<dbReference type="PANTHER" id="PTHR24198:SF165">
    <property type="entry name" value="ANKYRIN REPEAT-CONTAINING PROTEIN-RELATED"/>
    <property type="match status" value="1"/>
</dbReference>
<gene>
    <name evidence="6" type="ORF">MCOR_48887</name>
</gene>
<dbReference type="GO" id="GO:0005737">
    <property type="term" value="C:cytoplasm"/>
    <property type="evidence" value="ECO:0007669"/>
    <property type="project" value="TreeGrafter"/>
</dbReference>
<feature type="repeat" description="ANK" evidence="3">
    <location>
        <begin position="736"/>
        <end position="768"/>
    </location>
</feature>
<dbReference type="InterPro" id="IPR036770">
    <property type="entry name" value="Ankyrin_rpt-contain_sf"/>
</dbReference>
<dbReference type="InterPro" id="IPR049050">
    <property type="entry name" value="nSTAND3"/>
</dbReference>
<keyword evidence="7" id="KW-1185">Reference proteome</keyword>
<evidence type="ECO:0000256" key="2">
    <source>
        <dbReference type="ARBA" id="ARBA00023043"/>
    </source>
</evidence>